<evidence type="ECO:0000313" key="3">
    <source>
        <dbReference type="EMBL" id="KZP19794.1"/>
    </source>
</evidence>
<reference evidence="3 4" key="1">
    <citation type="journal article" date="2016" name="Mol. Biol. Evol.">
        <title>Comparative Genomics of Early-Diverging Mushroom-Forming Fungi Provides Insights into the Origins of Lignocellulose Decay Capabilities.</title>
        <authorList>
            <person name="Nagy L.G."/>
            <person name="Riley R."/>
            <person name="Tritt A."/>
            <person name="Adam C."/>
            <person name="Daum C."/>
            <person name="Floudas D."/>
            <person name="Sun H."/>
            <person name="Yadav J.S."/>
            <person name="Pangilinan J."/>
            <person name="Larsson K.H."/>
            <person name="Matsuura K."/>
            <person name="Barry K."/>
            <person name="Labutti K."/>
            <person name="Kuo R."/>
            <person name="Ohm R.A."/>
            <person name="Bhattacharya S.S."/>
            <person name="Shirouzu T."/>
            <person name="Yoshinaga Y."/>
            <person name="Martin F.M."/>
            <person name="Grigoriev I.V."/>
            <person name="Hibbett D.S."/>
        </authorList>
    </citation>
    <scope>NUCLEOTIDE SEQUENCE [LARGE SCALE GENOMIC DNA]</scope>
    <source>
        <strain evidence="3 4">CBS 109695</strain>
    </source>
</reference>
<evidence type="ECO:0000256" key="2">
    <source>
        <dbReference type="SAM" id="SignalP"/>
    </source>
</evidence>
<feature type="signal peptide" evidence="2">
    <location>
        <begin position="1"/>
        <end position="27"/>
    </location>
</feature>
<name>A0A166IGK7_9AGAM</name>
<dbReference type="OrthoDB" id="433512at2759"/>
<dbReference type="EMBL" id="KV417560">
    <property type="protein sequence ID" value="KZP19794.1"/>
    <property type="molecule type" value="Genomic_DNA"/>
</dbReference>
<keyword evidence="2" id="KW-0732">Signal</keyword>
<keyword evidence="4" id="KW-1185">Reference proteome</keyword>
<evidence type="ECO:0000313" key="4">
    <source>
        <dbReference type="Proteomes" id="UP000076532"/>
    </source>
</evidence>
<feature type="compositionally biased region" description="Low complexity" evidence="1">
    <location>
        <begin position="29"/>
        <end position="47"/>
    </location>
</feature>
<protein>
    <submittedName>
        <fullName evidence="3">Uncharacterized protein</fullName>
    </submittedName>
</protein>
<dbReference type="STRING" id="436010.A0A166IGK7"/>
<accession>A0A166IGK7</accession>
<feature type="chain" id="PRO_5007875262" evidence="2">
    <location>
        <begin position="28"/>
        <end position="126"/>
    </location>
</feature>
<gene>
    <name evidence="3" type="ORF">FIBSPDRAFT_955063</name>
</gene>
<dbReference type="AlphaFoldDB" id="A0A166IGK7"/>
<organism evidence="3 4">
    <name type="scientific">Athelia psychrophila</name>
    <dbReference type="NCBI Taxonomy" id="1759441"/>
    <lineage>
        <taxon>Eukaryota</taxon>
        <taxon>Fungi</taxon>
        <taxon>Dikarya</taxon>
        <taxon>Basidiomycota</taxon>
        <taxon>Agaricomycotina</taxon>
        <taxon>Agaricomycetes</taxon>
        <taxon>Agaricomycetidae</taxon>
        <taxon>Atheliales</taxon>
        <taxon>Atheliaceae</taxon>
        <taxon>Athelia</taxon>
    </lineage>
</organism>
<sequence>MTAIFAAQGWGNLTAALVSLISVLTRASPSRTQSPTTTTSSSASAACPPSPHSYFRLTIPKTPGFTMDVECNIKQGHITSTRHRHPAHRAPQGLSPQLHCPFLQNAKILIGTSWSLFALDVTSLQS</sequence>
<proteinExistence type="predicted"/>
<evidence type="ECO:0000256" key="1">
    <source>
        <dbReference type="SAM" id="MobiDB-lite"/>
    </source>
</evidence>
<dbReference type="Proteomes" id="UP000076532">
    <property type="component" value="Unassembled WGS sequence"/>
</dbReference>
<feature type="region of interest" description="Disordered" evidence="1">
    <location>
        <begin position="29"/>
        <end position="49"/>
    </location>
</feature>